<gene>
    <name evidence="1" type="ORF">BDY19DRAFT_754081</name>
</gene>
<keyword evidence="2" id="KW-1185">Reference proteome</keyword>
<organism evidence="1 2">
    <name type="scientific">Irpex rosettiformis</name>
    <dbReference type="NCBI Taxonomy" id="378272"/>
    <lineage>
        <taxon>Eukaryota</taxon>
        <taxon>Fungi</taxon>
        <taxon>Dikarya</taxon>
        <taxon>Basidiomycota</taxon>
        <taxon>Agaricomycotina</taxon>
        <taxon>Agaricomycetes</taxon>
        <taxon>Polyporales</taxon>
        <taxon>Irpicaceae</taxon>
        <taxon>Irpex</taxon>
    </lineage>
</organism>
<accession>A0ACB8U797</accession>
<dbReference type="EMBL" id="MU274908">
    <property type="protein sequence ID" value="KAI0090143.1"/>
    <property type="molecule type" value="Genomic_DNA"/>
</dbReference>
<proteinExistence type="predicted"/>
<reference evidence="1" key="1">
    <citation type="journal article" date="2021" name="Environ. Microbiol.">
        <title>Gene family expansions and transcriptome signatures uncover fungal adaptations to wood decay.</title>
        <authorList>
            <person name="Hage H."/>
            <person name="Miyauchi S."/>
            <person name="Viragh M."/>
            <person name="Drula E."/>
            <person name="Min B."/>
            <person name="Chaduli D."/>
            <person name="Navarro D."/>
            <person name="Favel A."/>
            <person name="Norest M."/>
            <person name="Lesage-Meessen L."/>
            <person name="Balint B."/>
            <person name="Merenyi Z."/>
            <person name="de Eugenio L."/>
            <person name="Morin E."/>
            <person name="Martinez A.T."/>
            <person name="Baldrian P."/>
            <person name="Stursova M."/>
            <person name="Martinez M.J."/>
            <person name="Novotny C."/>
            <person name="Magnuson J.K."/>
            <person name="Spatafora J.W."/>
            <person name="Maurice S."/>
            <person name="Pangilinan J."/>
            <person name="Andreopoulos W."/>
            <person name="LaButti K."/>
            <person name="Hundley H."/>
            <person name="Na H."/>
            <person name="Kuo A."/>
            <person name="Barry K."/>
            <person name="Lipzen A."/>
            <person name="Henrissat B."/>
            <person name="Riley R."/>
            <person name="Ahrendt S."/>
            <person name="Nagy L.G."/>
            <person name="Grigoriev I.V."/>
            <person name="Martin F."/>
            <person name="Rosso M.N."/>
        </authorList>
    </citation>
    <scope>NUCLEOTIDE SEQUENCE</scope>
    <source>
        <strain evidence="1">CBS 384.51</strain>
    </source>
</reference>
<evidence type="ECO:0000313" key="2">
    <source>
        <dbReference type="Proteomes" id="UP001055072"/>
    </source>
</evidence>
<protein>
    <submittedName>
        <fullName evidence="1">Uncharacterized protein</fullName>
    </submittedName>
</protein>
<dbReference type="Proteomes" id="UP001055072">
    <property type="component" value="Unassembled WGS sequence"/>
</dbReference>
<name>A0ACB8U797_9APHY</name>
<evidence type="ECO:0000313" key="1">
    <source>
        <dbReference type="EMBL" id="KAI0090143.1"/>
    </source>
</evidence>
<comment type="caution">
    <text evidence="1">The sequence shown here is derived from an EMBL/GenBank/DDBJ whole genome shotgun (WGS) entry which is preliminary data.</text>
</comment>
<sequence length="295" mass="33406">MHWQTVWGTQSFPQELIDTTIDYLQYDKVALQKCCLVHPMWLDTARFHLFRSLRVSNAPHNMVGKRKEGATPKNFQAFLAFISYEASDGFCASVRTLFMIGDEKDQDRDTRTPVDTQMLASILMKLPRLRVLDLQRVRFQERGFLTSHIPATRFRLDLLSLNFVGSREDPVSSLIGVLGLFTELGMLRASYVDGLRENADVVTLRNPSIVTLAAHLKILRASLKGWPGAGQFPTVQVFVNMMRKSETVSSLRWLEVKCNIMREVDSLGGFLKEVGGSLIHLAIDISELFRSQQGV</sequence>